<feature type="region of interest" description="Disordered" evidence="1">
    <location>
        <begin position="287"/>
        <end position="310"/>
    </location>
</feature>
<organism evidence="2 3">
    <name type="scientific">Acrobeloides nanus</name>
    <dbReference type="NCBI Taxonomy" id="290746"/>
    <lineage>
        <taxon>Eukaryota</taxon>
        <taxon>Metazoa</taxon>
        <taxon>Ecdysozoa</taxon>
        <taxon>Nematoda</taxon>
        <taxon>Chromadorea</taxon>
        <taxon>Rhabditida</taxon>
        <taxon>Tylenchina</taxon>
        <taxon>Cephalobomorpha</taxon>
        <taxon>Cephaloboidea</taxon>
        <taxon>Cephalobidae</taxon>
        <taxon>Acrobeloides</taxon>
    </lineage>
</organism>
<feature type="region of interest" description="Disordered" evidence="1">
    <location>
        <begin position="479"/>
        <end position="542"/>
    </location>
</feature>
<reference evidence="3" key="1">
    <citation type="submission" date="2022-11" db="UniProtKB">
        <authorList>
            <consortium name="WormBaseParasite"/>
        </authorList>
    </citation>
    <scope>IDENTIFICATION</scope>
</reference>
<name>A0A914E7S4_9BILA</name>
<feature type="compositionally biased region" description="Polar residues" evidence="1">
    <location>
        <begin position="479"/>
        <end position="492"/>
    </location>
</feature>
<proteinExistence type="predicted"/>
<dbReference type="Proteomes" id="UP000887540">
    <property type="component" value="Unplaced"/>
</dbReference>
<feature type="compositionally biased region" description="Basic and acidic residues" evidence="1">
    <location>
        <begin position="340"/>
        <end position="372"/>
    </location>
</feature>
<dbReference type="AlphaFoldDB" id="A0A914E7S4"/>
<evidence type="ECO:0000313" key="2">
    <source>
        <dbReference type="Proteomes" id="UP000887540"/>
    </source>
</evidence>
<sequence>MKAIHGPTSSIIDFRRACVVTYQVDPDKSPEAIKDFFDEVPVGSLNECAYLCYQSACRNAVFVPGTVGSLNECAYLCYQSACRNAVFVPGTGDSKGICKTSTSGHEDCSGRLQRHYSYKTDKITVLSCVRCVGERPVTLSPDALFPRPTHPPSLIEESTTLTVTLKKLENETSILPEIGLTTAGEELPPDVQKIESTTINADLLSSSTNADLLLSSTNADLLSSSTNADLLSSSTDADLLSSSTNADLLSSSTNADLLSSSTNADLLSNSTNDDLLLNSTNADPIKLDVKEEEKKGSNDEAKPLENKTEGEKLLPEETLKLRDDTNFAGIGLEENAGAKVETKKEENADLIEPKKDEVTNEVKKENSTEATPEIKEVKDENALQVEKKEIEEAKNQEFEKEKILNENLKFENANTNLTELVTEATLPENITTEILNSTETEIPVSETTITLDPLISETPASETTTLDSTASEITTSEVTKQEITTQENLVQQETSTPELSTTSPETTAIPENETSAPPASETTSSSEPTPALSLTGDGNSTFTTISASNESIDITTLAATNETVVKEEKNELLEAHKQADVPLEEKNNDLLKKSLDVVPTAAGVKTSVGKIEEAHKDLNAINKTEANVTITTTVSVSPKSSFDFQRGCLITFQADPLEERPSEFRSAFELLIDTKAPEICATRCYQDGCTGALYFPHNGTCILGYGDRHYCTKRPLVKFLKFSGSDELVWLHCVGC</sequence>
<feature type="compositionally biased region" description="Low complexity" evidence="1">
    <location>
        <begin position="493"/>
        <end position="535"/>
    </location>
</feature>
<protein>
    <submittedName>
        <fullName evidence="3">Uncharacterized protein</fullName>
    </submittedName>
</protein>
<dbReference type="InterPro" id="IPR011049">
    <property type="entry name" value="Serralysin-like_metalloprot_C"/>
</dbReference>
<dbReference type="WBParaSite" id="ACRNAN_scaffold6285.g25421.t1">
    <property type="protein sequence ID" value="ACRNAN_scaffold6285.g25421.t1"/>
    <property type="gene ID" value="ACRNAN_scaffold6285.g25421"/>
</dbReference>
<feature type="region of interest" description="Disordered" evidence="1">
    <location>
        <begin position="338"/>
        <end position="372"/>
    </location>
</feature>
<dbReference type="SUPFAM" id="SSF51120">
    <property type="entry name" value="beta-Roll"/>
    <property type="match status" value="1"/>
</dbReference>
<keyword evidence="2" id="KW-1185">Reference proteome</keyword>
<evidence type="ECO:0000256" key="1">
    <source>
        <dbReference type="SAM" id="MobiDB-lite"/>
    </source>
</evidence>
<accession>A0A914E7S4</accession>
<evidence type="ECO:0000313" key="3">
    <source>
        <dbReference type="WBParaSite" id="ACRNAN_scaffold6285.g25421.t1"/>
    </source>
</evidence>